<dbReference type="EMBL" id="HACA01033461">
    <property type="protein sequence ID" value="CDW50822.1"/>
    <property type="molecule type" value="Transcribed_RNA"/>
</dbReference>
<proteinExistence type="predicted"/>
<evidence type="ECO:0000313" key="1">
    <source>
        <dbReference type="EMBL" id="CDW50822.1"/>
    </source>
</evidence>
<accession>A0A0K2VKU2</accession>
<reference evidence="1" key="1">
    <citation type="submission" date="2014-05" db="EMBL/GenBank/DDBJ databases">
        <authorList>
            <person name="Chronopoulou M."/>
        </authorList>
    </citation>
    <scope>NUCLEOTIDE SEQUENCE</scope>
    <source>
        <tissue evidence="1">Whole organism</tissue>
    </source>
</reference>
<protein>
    <submittedName>
        <fullName evidence="1">Uncharacterized protein</fullName>
    </submittedName>
</protein>
<name>A0A0K2VKU2_LEPSM</name>
<dbReference type="AlphaFoldDB" id="A0A0K2VKU2"/>
<sequence length="53" mass="6247">MRRREATRTLRDSIRYLDSFNLEKYLTVNQICIGSIYGINDTILPMCICYISI</sequence>
<organism evidence="1">
    <name type="scientific">Lepeophtheirus salmonis</name>
    <name type="common">Salmon louse</name>
    <name type="synonym">Caligus salmonis</name>
    <dbReference type="NCBI Taxonomy" id="72036"/>
    <lineage>
        <taxon>Eukaryota</taxon>
        <taxon>Metazoa</taxon>
        <taxon>Ecdysozoa</taxon>
        <taxon>Arthropoda</taxon>
        <taxon>Crustacea</taxon>
        <taxon>Multicrustacea</taxon>
        <taxon>Hexanauplia</taxon>
        <taxon>Copepoda</taxon>
        <taxon>Siphonostomatoida</taxon>
        <taxon>Caligidae</taxon>
        <taxon>Lepeophtheirus</taxon>
    </lineage>
</organism>